<sequence>MSGDTNEAPPDSQDVVMGNRPLPDFNLANMTASLPQPTSNTTVVDFAFPPPPPPPPRADPAVTSSHHERASRPRQVAPTHTIPLIPALPVPTPRLPREILPSQHARADASRSNPNTPTAREVRARRLTAQRRNRRGNGHAQRPGLSFRGTPSQLTFGAIVERLRRPQSIRVAVLAAIRARCMAMCYAKKVQAERLDGMVAAGRGVAGRAERLREELEGMREAFGGDEAAGFGHLDGQMERLARGEEVVFRCCRCRKAGRARIVGEAEKVCECGHVCCILCLYVQREGDEMIEMELLSLEEPGRVDGKMGGRKNGGDDDDGGLGGGIGMAMDVGA</sequence>
<name>A0ACB5SNQ3_9PEZI</name>
<reference evidence="1" key="1">
    <citation type="submission" date="2024-09" db="EMBL/GenBank/DDBJ databases">
        <title>Draft Genome Sequences of Neofusicoccum parvum.</title>
        <authorList>
            <person name="Ashida A."/>
            <person name="Camagna M."/>
            <person name="Tanaka A."/>
            <person name="Takemoto D."/>
        </authorList>
    </citation>
    <scope>NUCLEOTIDE SEQUENCE</scope>
    <source>
        <strain evidence="1">PPO83</strain>
    </source>
</reference>
<dbReference type="Proteomes" id="UP001165186">
    <property type="component" value="Unassembled WGS sequence"/>
</dbReference>
<gene>
    <name evidence="1" type="primary">g12680</name>
    <name evidence="1" type="ORF">NpPPO83_00012680</name>
</gene>
<accession>A0ACB5SNQ3</accession>
<evidence type="ECO:0000313" key="2">
    <source>
        <dbReference type="Proteomes" id="UP001165186"/>
    </source>
</evidence>
<organism evidence="1 2">
    <name type="scientific">Neofusicoccum parvum</name>
    <dbReference type="NCBI Taxonomy" id="310453"/>
    <lineage>
        <taxon>Eukaryota</taxon>
        <taxon>Fungi</taxon>
        <taxon>Dikarya</taxon>
        <taxon>Ascomycota</taxon>
        <taxon>Pezizomycotina</taxon>
        <taxon>Dothideomycetes</taxon>
        <taxon>Dothideomycetes incertae sedis</taxon>
        <taxon>Botryosphaeriales</taxon>
        <taxon>Botryosphaeriaceae</taxon>
        <taxon>Neofusicoccum</taxon>
    </lineage>
</organism>
<evidence type="ECO:0000313" key="1">
    <source>
        <dbReference type="EMBL" id="GME50137.1"/>
    </source>
</evidence>
<comment type="caution">
    <text evidence="1">The sequence shown here is derived from an EMBL/GenBank/DDBJ whole genome shotgun (WGS) entry which is preliminary data.</text>
</comment>
<protein>
    <submittedName>
        <fullName evidence="1">Uncharacterized protein</fullName>
    </submittedName>
</protein>
<keyword evidence="2" id="KW-1185">Reference proteome</keyword>
<dbReference type="EMBL" id="BSXG01000161">
    <property type="protein sequence ID" value="GME50137.1"/>
    <property type="molecule type" value="Genomic_DNA"/>
</dbReference>
<proteinExistence type="predicted"/>